<accession>A0A060TIB7</accession>
<name>A0A060TIB7_BLAAD</name>
<dbReference type="PRINTS" id="PR00320">
    <property type="entry name" value="GPROTEINBRPT"/>
</dbReference>
<evidence type="ECO:0000313" key="4">
    <source>
        <dbReference type="EMBL" id="CDP38567.1"/>
    </source>
</evidence>
<dbReference type="CDD" id="cd00200">
    <property type="entry name" value="WD40"/>
    <property type="match status" value="1"/>
</dbReference>
<dbReference type="CDD" id="cd22881">
    <property type="entry name" value="Mdv1_N"/>
    <property type="match status" value="1"/>
</dbReference>
<protein>
    <submittedName>
        <fullName evidence="4">ARAD1D37532p</fullName>
    </submittedName>
</protein>
<gene>
    <name evidence="4" type="ORF">GNLVRS02_ARAD1D37532g</name>
</gene>
<dbReference type="InterPro" id="IPR036322">
    <property type="entry name" value="WD40_repeat_dom_sf"/>
</dbReference>
<evidence type="ECO:0000256" key="3">
    <source>
        <dbReference type="SAM" id="MobiDB-lite"/>
    </source>
</evidence>
<evidence type="ECO:0000256" key="2">
    <source>
        <dbReference type="ARBA" id="ARBA00022737"/>
    </source>
</evidence>
<feature type="region of interest" description="Disordered" evidence="3">
    <location>
        <begin position="187"/>
        <end position="231"/>
    </location>
</feature>
<dbReference type="PANTHER" id="PTHR22847:SF637">
    <property type="entry name" value="WD REPEAT DOMAIN 5B"/>
    <property type="match status" value="1"/>
</dbReference>
<dbReference type="PROSITE" id="PS00678">
    <property type="entry name" value="WD_REPEATS_1"/>
    <property type="match status" value="4"/>
</dbReference>
<dbReference type="InterPro" id="IPR019775">
    <property type="entry name" value="WD40_repeat_CS"/>
</dbReference>
<organism evidence="4">
    <name type="scientific">Blastobotrys adeninivorans</name>
    <name type="common">Yeast</name>
    <name type="synonym">Arxula adeninivorans</name>
    <dbReference type="NCBI Taxonomy" id="409370"/>
    <lineage>
        <taxon>Eukaryota</taxon>
        <taxon>Fungi</taxon>
        <taxon>Dikarya</taxon>
        <taxon>Ascomycota</taxon>
        <taxon>Saccharomycotina</taxon>
        <taxon>Dipodascomycetes</taxon>
        <taxon>Dipodascales</taxon>
        <taxon>Trichomonascaceae</taxon>
        <taxon>Blastobotrys</taxon>
    </lineage>
</organism>
<reference evidence="4" key="1">
    <citation type="submission" date="2014-02" db="EMBL/GenBank/DDBJ databases">
        <authorList>
            <person name="Genoscope - CEA"/>
        </authorList>
    </citation>
    <scope>NUCLEOTIDE SEQUENCE</scope>
    <source>
        <strain evidence="4">LS3</strain>
    </source>
</reference>
<dbReference type="SMART" id="SM00320">
    <property type="entry name" value="WD40"/>
    <property type="match status" value="6"/>
</dbReference>
<dbReference type="PhylomeDB" id="A0A060TIB7"/>
<dbReference type="PANTHER" id="PTHR22847">
    <property type="entry name" value="WD40 REPEAT PROTEIN"/>
    <property type="match status" value="1"/>
</dbReference>
<feature type="compositionally biased region" description="Basic and acidic residues" evidence="3">
    <location>
        <begin position="192"/>
        <end position="209"/>
    </location>
</feature>
<dbReference type="Gene3D" id="6.10.280.220">
    <property type="match status" value="1"/>
</dbReference>
<keyword evidence="1" id="KW-0853">WD repeat</keyword>
<sequence>MSDDVSRLSKTVRATASTLVTGSYADLNNHLHSAMTDMARTPGFQKRLFSFSNRRTPSELVKSTLHSKQEIKFHALTSIPDEMLRDIPESSSQYSLFQGFEASKQEAPSDLKLLEDSSSPAKSVDNLNHRLDLLEIRKDLAANEIQEIDQRIEHLQNMRQIVFDRIAKLEQEEFQLENELRQMDAAAAQAEAEMKLRDDAMSASDKEDNPPAQESEQSGEGDDDGDEGMGLMSQSIYGKLQTSKLRTRARRRKTMPTLQQFYQPGKNIRTIQGHKDSVTAMDFDIPFGTMVTASLDDSVLVWDLSRGQVTNELNGHKASVKALQIEDNYVVTGSADATLKLWDISDGGAEELDSYEAHLGEVTALHFSDNTLVSGSADKTIRQWDMNTGKCVQTLDVVWAAAQTTMFDDSRYRKPVGGQGDFVGALQSYDAALATGTADGIVRLWDLRSGQVHRSLVGHTGPVTCLQFDEYHLATGSMDRSVRIWDLRTGTIFDAFAYENPITALQFDARRVVSATGESTVKIYDREVEKHWSCGPGEEGDNSLSINRVRYREGYIVEGRQDGNIGVWAC</sequence>
<dbReference type="InterPro" id="IPR015943">
    <property type="entry name" value="WD40/YVTN_repeat-like_dom_sf"/>
</dbReference>
<proteinExistence type="predicted"/>
<dbReference type="AlphaFoldDB" id="A0A060TIB7"/>
<evidence type="ECO:0000256" key="1">
    <source>
        <dbReference type="ARBA" id="ARBA00022574"/>
    </source>
</evidence>
<dbReference type="GO" id="GO:1990234">
    <property type="term" value="C:transferase complex"/>
    <property type="evidence" value="ECO:0007669"/>
    <property type="project" value="UniProtKB-ARBA"/>
</dbReference>
<dbReference type="Pfam" id="PF00400">
    <property type="entry name" value="WD40"/>
    <property type="match status" value="4"/>
</dbReference>
<reference evidence="4" key="2">
    <citation type="submission" date="2014-06" db="EMBL/GenBank/DDBJ databases">
        <title>The complete genome of Blastobotrys (Arxula) adeninivorans LS3 - a yeast of biotechnological interest.</title>
        <authorList>
            <person name="Kunze G."/>
            <person name="Gaillardin C."/>
            <person name="Czernicka M."/>
            <person name="Durrens P."/>
            <person name="Martin T."/>
            <person name="Boer E."/>
            <person name="Gabaldon T."/>
            <person name="Cruz J."/>
            <person name="Talla E."/>
            <person name="Marck C."/>
            <person name="Goffeau A."/>
            <person name="Barbe V."/>
            <person name="Baret P."/>
            <person name="Baronian K."/>
            <person name="Beier S."/>
            <person name="Bleykasten C."/>
            <person name="Bode R."/>
            <person name="Casaregola S."/>
            <person name="Despons L."/>
            <person name="Fairhead C."/>
            <person name="Giersberg M."/>
            <person name="Gierski P."/>
            <person name="Hahnel U."/>
            <person name="Hartmann A."/>
            <person name="Jankowska D."/>
            <person name="Jubin C."/>
            <person name="Jung P."/>
            <person name="Lafontaine I."/>
            <person name="Leh-Louis V."/>
            <person name="Lemaire M."/>
            <person name="Marcet-Houben M."/>
            <person name="Mascher M."/>
            <person name="Morel G."/>
            <person name="Richard G.-F."/>
            <person name="Riechen J."/>
            <person name="Sacerdot C."/>
            <person name="Sarkar A."/>
            <person name="Savel G."/>
            <person name="Schacherer J."/>
            <person name="Sherman D."/>
            <person name="Straub M.-L."/>
            <person name="Stein N."/>
            <person name="Thierry A."/>
            <person name="Trautwein-Schult A."/>
            <person name="Westhof E."/>
            <person name="Worch S."/>
            <person name="Dujon B."/>
            <person name="Souciet J.-L."/>
            <person name="Wincker P."/>
            <person name="Scholz U."/>
            <person name="Neuveglise N."/>
        </authorList>
    </citation>
    <scope>NUCLEOTIDE SEQUENCE</scope>
    <source>
        <strain evidence="4">LS3</strain>
    </source>
</reference>
<keyword evidence="2" id="KW-0677">Repeat</keyword>
<dbReference type="EMBL" id="HG937694">
    <property type="protein sequence ID" value="CDP38567.1"/>
    <property type="molecule type" value="Genomic_DNA"/>
</dbReference>
<dbReference type="Gene3D" id="2.130.10.10">
    <property type="entry name" value="YVTN repeat-like/Quinoprotein amine dehydrogenase"/>
    <property type="match status" value="2"/>
</dbReference>
<dbReference type="InterPro" id="IPR001680">
    <property type="entry name" value="WD40_rpt"/>
</dbReference>
<feature type="compositionally biased region" description="Acidic residues" evidence="3">
    <location>
        <begin position="217"/>
        <end position="227"/>
    </location>
</feature>
<dbReference type="InterPro" id="IPR020472">
    <property type="entry name" value="WD40_PAC1"/>
</dbReference>
<dbReference type="SUPFAM" id="SSF50978">
    <property type="entry name" value="WD40 repeat-like"/>
    <property type="match status" value="1"/>
</dbReference>